<comment type="caution">
    <text evidence="2">The sequence shown here is derived from an EMBL/GenBank/DDBJ whole genome shotgun (WGS) entry which is preliminary data.</text>
</comment>
<evidence type="ECO:0000313" key="3">
    <source>
        <dbReference type="Proteomes" id="UP000263336"/>
    </source>
</evidence>
<dbReference type="PANTHER" id="PTHR39966">
    <property type="entry name" value="BLL2471 PROTEIN-RELATED"/>
    <property type="match status" value="1"/>
</dbReference>
<organism evidence="2 3">
    <name type="scientific">candidate division WWE3 bacterium</name>
    <dbReference type="NCBI Taxonomy" id="2053526"/>
    <lineage>
        <taxon>Bacteria</taxon>
        <taxon>Katanobacteria</taxon>
    </lineage>
</organism>
<dbReference type="Pfam" id="PF01814">
    <property type="entry name" value="Hemerythrin"/>
    <property type="match status" value="1"/>
</dbReference>
<reference evidence="2 3" key="1">
    <citation type="journal article" date="2018" name="Nat. Biotechnol.">
        <title>A standardized bacterial taxonomy based on genome phylogeny substantially revises the tree of life.</title>
        <authorList>
            <person name="Parks D.H."/>
            <person name="Chuvochina M."/>
            <person name="Waite D.W."/>
            <person name="Rinke C."/>
            <person name="Skarshewski A."/>
            <person name="Chaumeil P.A."/>
            <person name="Hugenholtz P."/>
        </authorList>
    </citation>
    <scope>NUCLEOTIDE SEQUENCE [LARGE SCALE GENOMIC DNA]</scope>
    <source>
        <strain evidence="2">UBA11701</strain>
    </source>
</reference>
<sequence length="185" mass="21331">MKTPNTPTMDLIEEHGGIMLMLKIMEKVADKLRKGETVKKEHLEKILEFLTNFADRCHHGKEEDMLFPEMCKNLSNKKLINELLGEHKAARDYIRGVADSIGKYEPDSSDAVHMALNMEGYIQLLTEHITKENAVLFPIANNELSEAKQEQMEGQFEKFEEEVIGVGKHEEYHGWLEELKKEYLG</sequence>
<dbReference type="Proteomes" id="UP000263336">
    <property type="component" value="Unassembled WGS sequence"/>
</dbReference>
<name>A0A3D0ZNX4_UNCKA</name>
<evidence type="ECO:0000259" key="1">
    <source>
        <dbReference type="Pfam" id="PF01814"/>
    </source>
</evidence>
<dbReference type="CDD" id="cd12108">
    <property type="entry name" value="Hr-like"/>
    <property type="match status" value="1"/>
</dbReference>
<gene>
    <name evidence="2" type="ORF">DEP93_00245</name>
</gene>
<proteinExistence type="predicted"/>
<accession>A0A3D0ZNX4</accession>
<dbReference type="Gene3D" id="1.20.120.520">
    <property type="entry name" value="nmb1532 protein domain like"/>
    <property type="match status" value="1"/>
</dbReference>
<dbReference type="PANTHER" id="PTHR39966:SF1">
    <property type="entry name" value="HEMERYTHRIN-LIKE DOMAIN-CONTAINING PROTEIN"/>
    <property type="match status" value="1"/>
</dbReference>
<dbReference type="InterPro" id="IPR012312">
    <property type="entry name" value="Hemerythrin-like"/>
</dbReference>
<dbReference type="EMBL" id="DOZN01000004">
    <property type="protein sequence ID" value="HCC41889.1"/>
    <property type="molecule type" value="Genomic_DNA"/>
</dbReference>
<evidence type="ECO:0000313" key="2">
    <source>
        <dbReference type="EMBL" id="HCC41889.1"/>
    </source>
</evidence>
<dbReference type="AlphaFoldDB" id="A0A3D0ZNX4"/>
<protein>
    <recommendedName>
        <fullName evidence="1">Hemerythrin-like domain-containing protein</fullName>
    </recommendedName>
</protein>
<dbReference type="GO" id="GO:0005886">
    <property type="term" value="C:plasma membrane"/>
    <property type="evidence" value="ECO:0007669"/>
    <property type="project" value="TreeGrafter"/>
</dbReference>
<feature type="domain" description="Hemerythrin-like" evidence="1">
    <location>
        <begin position="10"/>
        <end position="140"/>
    </location>
</feature>